<accession>A0A2A4YYY4</accession>
<reference evidence="2" key="2">
    <citation type="journal article" date="2018" name="ISME J.">
        <title>A dynamic microbial community with high functional redundancy inhabits the cold, oxic subseafloor aquifer.</title>
        <authorList>
            <person name="Tully B.J."/>
            <person name="Wheat C.G."/>
            <person name="Glazer B.T."/>
            <person name="Huber J.A."/>
        </authorList>
    </citation>
    <scope>NUCLEOTIDE SEQUENCE</scope>
    <source>
        <strain evidence="2">NORP83</strain>
    </source>
</reference>
<evidence type="ECO:0000256" key="1">
    <source>
        <dbReference type="SAM" id="SignalP"/>
    </source>
</evidence>
<dbReference type="AlphaFoldDB" id="A0A2A4YYY4"/>
<name>A0A2A4YYY4_9PROT</name>
<feature type="chain" id="PRO_5012314282" description="Lipoprotein SmpA/OmlA domain-containing protein" evidence="1">
    <location>
        <begin position="20"/>
        <end position="155"/>
    </location>
</feature>
<evidence type="ECO:0008006" key="3">
    <source>
        <dbReference type="Google" id="ProtNLM"/>
    </source>
</evidence>
<protein>
    <recommendedName>
        <fullName evidence="3">Lipoprotein SmpA/OmlA domain-containing protein</fullName>
    </recommendedName>
</protein>
<organism evidence="2">
    <name type="scientific">OCS116 cluster bacterium</name>
    <dbReference type="NCBI Taxonomy" id="2030921"/>
    <lineage>
        <taxon>Bacteria</taxon>
        <taxon>Pseudomonadati</taxon>
        <taxon>Pseudomonadota</taxon>
        <taxon>Alphaproteobacteria</taxon>
        <taxon>OCS116 cluster</taxon>
    </lineage>
</organism>
<evidence type="ECO:0000313" key="2">
    <source>
        <dbReference type="EMBL" id="PCJ00089.1"/>
    </source>
</evidence>
<dbReference type="EMBL" id="NVUS01000013">
    <property type="protein sequence ID" value="PCJ00089.1"/>
    <property type="molecule type" value="Genomic_DNA"/>
</dbReference>
<dbReference type="PROSITE" id="PS51257">
    <property type="entry name" value="PROKAR_LIPOPROTEIN"/>
    <property type="match status" value="1"/>
</dbReference>
<keyword evidence="1" id="KW-0732">Signal</keyword>
<gene>
    <name evidence="2" type="ORF">COB13_10890</name>
</gene>
<feature type="signal peptide" evidence="1">
    <location>
        <begin position="1"/>
        <end position="19"/>
    </location>
</feature>
<sequence length="155" mass="17818">MKNNILSSLLLVCVLMITACNPFKVTDPGDPKFDIEKLKFEDYRTEKQLHEALIALFPMGVKRDVVEGVLIDRVGLLSGYTKGKEENYYITYYVQNESNELHSYGAYRLLGRGWRMGQFEYNSQSLLIKIRAQIFHGKSNPRFFTGSPVEKGKKL</sequence>
<proteinExistence type="predicted"/>
<reference key="1">
    <citation type="submission" date="2017-08" db="EMBL/GenBank/DDBJ databases">
        <title>A dynamic microbial community with high functional redundancy inhabits the cold, oxic subseafloor aquifer.</title>
        <authorList>
            <person name="Tully B.J."/>
            <person name="Wheat C.G."/>
            <person name="Glazer B.T."/>
            <person name="Huber J.A."/>
        </authorList>
    </citation>
    <scope>NUCLEOTIDE SEQUENCE [LARGE SCALE GENOMIC DNA]</scope>
</reference>
<comment type="caution">
    <text evidence="2">The sequence shown here is derived from an EMBL/GenBank/DDBJ whole genome shotgun (WGS) entry which is preliminary data.</text>
</comment>